<reference evidence="1" key="1">
    <citation type="submission" date="2021-06" db="EMBL/GenBank/DDBJ databases">
        <authorList>
            <person name="Kallberg Y."/>
            <person name="Tangrot J."/>
            <person name="Rosling A."/>
        </authorList>
    </citation>
    <scope>NUCLEOTIDE SEQUENCE</scope>
    <source>
        <strain evidence="1">IA702</strain>
    </source>
</reference>
<dbReference type="AlphaFoldDB" id="A0A9N9C3A9"/>
<feature type="non-terminal residue" evidence="1">
    <location>
        <position position="111"/>
    </location>
</feature>
<organism evidence="1 2">
    <name type="scientific">Paraglomus occultum</name>
    <dbReference type="NCBI Taxonomy" id="144539"/>
    <lineage>
        <taxon>Eukaryota</taxon>
        <taxon>Fungi</taxon>
        <taxon>Fungi incertae sedis</taxon>
        <taxon>Mucoromycota</taxon>
        <taxon>Glomeromycotina</taxon>
        <taxon>Glomeromycetes</taxon>
        <taxon>Paraglomerales</taxon>
        <taxon>Paraglomeraceae</taxon>
        <taxon>Paraglomus</taxon>
    </lineage>
</organism>
<accession>A0A9N9C3A9</accession>
<dbReference type="Proteomes" id="UP000789572">
    <property type="component" value="Unassembled WGS sequence"/>
</dbReference>
<evidence type="ECO:0000313" key="1">
    <source>
        <dbReference type="EMBL" id="CAG8585373.1"/>
    </source>
</evidence>
<proteinExistence type="predicted"/>
<sequence>MHKLLTAAQLDFITYSFIDGKRGVLASQTLTYLPFANVRRPPSLSRGSDDFYPYGATGFFVWPFSPHGAACMHMCKTTRSFKHLAGKAIYSTFKLQDNRKHLTLILNKESS</sequence>
<evidence type="ECO:0000313" key="2">
    <source>
        <dbReference type="Proteomes" id="UP000789572"/>
    </source>
</evidence>
<protein>
    <submittedName>
        <fullName evidence="1">1583_t:CDS:1</fullName>
    </submittedName>
</protein>
<dbReference type="EMBL" id="CAJVPJ010001297">
    <property type="protein sequence ID" value="CAG8585373.1"/>
    <property type="molecule type" value="Genomic_DNA"/>
</dbReference>
<keyword evidence="2" id="KW-1185">Reference proteome</keyword>
<name>A0A9N9C3A9_9GLOM</name>
<comment type="caution">
    <text evidence="1">The sequence shown here is derived from an EMBL/GenBank/DDBJ whole genome shotgun (WGS) entry which is preliminary data.</text>
</comment>
<gene>
    <name evidence="1" type="ORF">POCULU_LOCUS6699</name>
</gene>